<dbReference type="EnsemblPlants" id="OMERI06G10870.1">
    <property type="protein sequence ID" value="OMERI06G10870.1"/>
    <property type="gene ID" value="OMERI06G10870"/>
</dbReference>
<dbReference type="Gramene" id="OMERI06G10870.1">
    <property type="protein sequence ID" value="OMERI06G10870.1"/>
    <property type="gene ID" value="OMERI06G10870"/>
</dbReference>
<accession>A0A0E0DZU5</accession>
<protein>
    <submittedName>
        <fullName evidence="2">Uncharacterized protein</fullName>
    </submittedName>
</protein>
<sequence length="187" mass="19553">MPFGSILMLLLLETSPSPVSVLSNPAASPRPSPLLRTAAAHTVPRRVWRGGPPEDIHFCRRHCPACENPIKKNCLAAAALPGLPPAGSGREGEGRGATYVVAAAAPGEGRRWRGVAHIAAATLPQPPSARFGRGGRRAAAATPGRRRIRVLRCRVRAAAAAAAGGGRGGEKLADFRMCTLCGPPRRR</sequence>
<keyword evidence="3" id="KW-1185">Reference proteome</keyword>
<feature type="chain" id="PRO_5002357615" evidence="1">
    <location>
        <begin position="17"/>
        <end position="187"/>
    </location>
</feature>
<keyword evidence="1" id="KW-0732">Signal</keyword>
<feature type="signal peptide" evidence="1">
    <location>
        <begin position="1"/>
        <end position="16"/>
    </location>
</feature>
<dbReference type="AlphaFoldDB" id="A0A0E0DZU5"/>
<evidence type="ECO:0000313" key="3">
    <source>
        <dbReference type="Proteomes" id="UP000008021"/>
    </source>
</evidence>
<dbReference type="Proteomes" id="UP000008021">
    <property type="component" value="Chromosome 6"/>
</dbReference>
<name>A0A0E0DZU5_9ORYZ</name>
<evidence type="ECO:0000313" key="2">
    <source>
        <dbReference type="EnsemblPlants" id="OMERI06G10870.1"/>
    </source>
</evidence>
<reference evidence="2" key="1">
    <citation type="submission" date="2015-04" db="UniProtKB">
        <authorList>
            <consortium name="EnsemblPlants"/>
        </authorList>
    </citation>
    <scope>IDENTIFICATION</scope>
</reference>
<proteinExistence type="predicted"/>
<evidence type="ECO:0000256" key="1">
    <source>
        <dbReference type="SAM" id="SignalP"/>
    </source>
</evidence>
<reference evidence="2" key="2">
    <citation type="submission" date="2018-05" db="EMBL/GenBank/DDBJ databases">
        <title>OmerRS3 (Oryza meridionalis Reference Sequence Version 3).</title>
        <authorList>
            <person name="Zhang J."/>
            <person name="Kudrna D."/>
            <person name="Lee S."/>
            <person name="Talag J."/>
            <person name="Welchert J."/>
            <person name="Wing R.A."/>
        </authorList>
    </citation>
    <scope>NUCLEOTIDE SEQUENCE [LARGE SCALE GENOMIC DNA]</scope>
    <source>
        <strain evidence="2">cv. OR44</strain>
    </source>
</reference>
<organism evidence="2">
    <name type="scientific">Oryza meridionalis</name>
    <dbReference type="NCBI Taxonomy" id="40149"/>
    <lineage>
        <taxon>Eukaryota</taxon>
        <taxon>Viridiplantae</taxon>
        <taxon>Streptophyta</taxon>
        <taxon>Embryophyta</taxon>
        <taxon>Tracheophyta</taxon>
        <taxon>Spermatophyta</taxon>
        <taxon>Magnoliopsida</taxon>
        <taxon>Liliopsida</taxon>
        <taxon>Poales</taxon>
        <taxon>Poaceae</taxon>
        <taxon>BOP clade</taxon>
        <taxon>Oryzoideae</taxon>
        <taxon>Oryzeae</taxon>
        <taxon>Oryzinae</taxon>
        <taxon>Oryza</taxon>
    </lineage>
</organism>
<dbReference type="HOGENOM" id="CLU_1449839_0_0_1"/>